<keyword evidence="4" id="KW-1185">Reference proteome</keyword>
<evidence type="ECO:0000259" key="2">
    <source>
        <dbReference type="Pfam" id="PF13649"/>
    </source>
</evidence>
<dbReference type="EMBL" id="BAAAUG010000170">
    <property type="protein sequence ID" value="GAA3141952.1"/>
    <property type="molecule type" value="Genomic_DNA"/>
</dbReference>
<dbReference type="PANTHER" id="PTHR43591">
    <property type="entry name" value="METHYLTRANSFERASE"/>
    <property type="match status" value="1"/>
</dbReference>
<dbReference type="InterPro" id="IPR029063">
    <property type="entry name" value="SAM-dependent_MTases_sf"/>
</dbReference>
<dbReference type="SUPFAM" id="SSF53335">
    <property type="entry name" value="S-adenosyl-L-methionine-dependent methyltransferases"/>
    <property type="match status" value="1"/>
</dbReference>
<feature type="domain" description="Methyltransferase" evidence="2">
    <location>
        <begin position="62"/>
        <end position="158"/>
    </location>
</feature>
<dbReference type="Pfam" id="PF13649">
    <property type="entry name" value="Methyltransf_25"/>
    <property type="match status" value="1"/>
</dbReference>
<organism evidence="3 4">
    <name type="scientific">Streptomyces rectiviolaceus</name>
    <dbReference type="NCBI Taxonomy" id="332591"/>
    <lineage>
        <taxon>Bacteria</taxon>
        <taxon>Bacillati</taxon>
        <taxon>Actinomycetota</taxon>
        <taxon>Actinomycetes</taxon>
        <taxon>Kitasatosporales</taxon>
        <taxon>Streptomycetaceae</taxon>
        <taxon>Streptomyces</taxon>
    </lineage>
</organism>
<name>A0ABP6NAL2_9ACTN</name>
<keyword evidence="3" id="KW-0808">Transferase</keyword>
<sequence>MAHDHEHDEHDHEHGHTHGHHHDDIDWATMGPMLERNAKLAAPQNREIAAWLREWQPEPTLIADVGSGSGSISFLLAEIFPKAEVIAVDPAEPLLERARERAAREGLTDRVSTLQAELPEGIGELPHADLLWIGRALHHVGDQEAALAALADRLSPGGAIALLEGGLAPRSLPRDIGFGRPGLQTRCDLADEKWFTQMRAELPGAKTVTEDWPTLLTEAGLRHAGTRSFLLDLPAPLSEDARAHLISELSRRREMHEDTLDADDLTTVDRLLDANDPKSLHHRPDVFLLSVQTVHVGVRA</sequence>
<comment type="caution">
    <text evidence="3">The sequence shown here is derived from an EMBL/GenBank/DDBJ whole genome shotgun (WGS) entry which is preliminary data.</text>
</comment>
<dbReference type="Proteomes" id="UP001501637">
    <property type="component" value="Unassembled WGS sequence"/>
</dbReference>
<dbReference type="CDD" id="cd02440">
    <property type="entry name" value="AdoMet_MTases"/>
    <property type="match status" value="1"/>
</dbReference>
<reference evidence="4" key="1">
    <citation type="journal article" date="2019" name="Int. J. Syst. Evol. Microbiol.">
        <title>The Global Catalogue of Microorganisms (GCM) 10K type strain sequencing project: providing services to taxonomists for standard genome sequencing and annotation.</title>
        <authorList>
            <consortium name="The Broad Institute Genomics Platform"/>
            <consortium name="The Broad Institute Genome Sequencing Center for Infectious Disease"/>
            <person name="Wu L."/>
            <person name="Ma J."/>
        </authorList>
    </citation>
    <scope>NUCLEOTIDE SEQUENCE [LARGE SCALE GENOMIC DNA]</scope>
    <source>
        <strain evidence="4">JCM 9092</strain>
    </source>
</reference>
<feature type="region of interest" description="Disordered" evidence="1">
    <location>
        <begin position="1"/>
        <end position="26"/>
    </location>
</feature>
<keyword evidence="3" id="KW-0489">Methyltransferase</keyword>
<dbReference type="GO" id="GO:0032259">
    <property type="term" value="P:methylation"/>
    <property type="evidence" value="ECO:0007669"/>
    <property type="project" value="UniProtKB-KW"/>
</dbReference>
<dbReference type="GO" id="GO:0008168">
    <property type="term" value="F:methyltransferase activity"/>
    <property type="evidence" value="ECO:0007669"/>
    <property type="project" value="UniProtKB-KW"/>
</dbReference>
<feature type="compositionally biased region" description="Basic and acidic residues" evidence="1">
    <location>
        <begin position="1"/>
        <end position="25"/>
    </location>
</feature>
<evidence type="ECO:0000256" key="1">
    <source>
        <dbReference type="SAM" id="MobiDB-lite"/>
    </source>
</evidence>
<evidence type="ECO:0000313" key="4">
    <source>
        <dbReference type="Proteomes" id="UP001501637"/>
    </source>
</evidence>
<protein>
    <submittedName>
        <fullName evidence="3">Class I SAM-dependent methyltransferase</fullName>
    </submittedName>
</protein>
<accession>A0ABP6NAL2</accession>
<evidence type="ECO:0000313" key="3">
    <source>
        <dbReference type="EMBL" id="GAA3141952.1"/>
    </source>
</evidence>
<dbReference type="Gene3D" id="3.40.50.150">
    <property type="entry name" value="Vaccinia Virus protein VP39"/>
    <property type="match status" value="1"/>
</dbReference>
<proteinExistence type="predicted"/>
<dbReference type="RefSeq" id="WP_344528513.1">
    <property type="nucleotide sequence ID" value="NZ_BAAAUG010000170.1"/>
</dbReference>
<gene>
    <name evidence="3" type="ORF">GCM10010449_72160</name>
</gene>
<dbReference type="InterPro" id="IPR041698">
    <property type="entry name" value="Methyltransf_25"/>
</dbReference>